<dbReference type="Pfam" id="PF00691">
    <property type="entry name" value="OmpA"/>
    <property type="match status" value="1"/>
</dbReference>
<sequence length="176" mass="18906">MRSGPIGRWSSHATLLLLCVALAGCPTLPPSEALPAAAAGSAPATNAPVAQPPDRNADAVEADEANHIYFARRSTQVDPAGQEKLRLHAARLKEHPKQVVYLAAYAEDLGSASYELAIANQRIEAVARLLRSYGVATRQMHPLRRYGVARGRPAPTCATADCREKRGRVVLSFGMR</sequence>
<dbReference type="Gene3D" id="3.30.1330.60">
    <property type="entry name" value="OmpA-like domain"/>
    <property type="match status" value="1"/>
</dbReference>
<dbReference type="InterPro" id="IPR006665">
    <property type="entry name" value="OmpA-like"/>
</dbReference>
<keyword evidence="5" id="KW-1185">Reference proteome</keyword>
<dbReference type="AlphaFoldDB" id="A0A011NKG3"/>
<evidence type="ECO:0000256" key="2">
    <source>
        <dbReference type="SAM" id="SignalP"/>
    </source>
</evidence>
<dbReference type="PATRIC" id="fig|1454001.3.peg.3482"/>
<keyword evidence="1" id="KW-0472">Membrane</keyword>
<dbReference type="PROSITE" id="PS51257">
    <property type="entry name" value="PROKAR_LIPOPROTEIN"/>
    <property type="match status" value="1"/>
</dbReference>
<evidence type="ECO:0000256" key="1">
    <source>
        <dbReference type="PROSITE-ProRule" id="PRU00473"/>
    </source>
</evidence>
<dbReference type="STRING" id="1454001.AW08_03444"/>
<reference evidence="4" key="1">
    <citation type="submission" date="2014-02" db="EMBL/GenBank/DDBJ databases">
        <title>Expanding our view of genomic diversity in Candidatus Accumulibacter clades.</title>
        <authorList>
            <person name="Skennerton C.T."/>
            <person name="Barr J.J."/>
            <person name="Slater F.R."/>
            <person name="Bond P.L."/>
            <person name="Tyson G.W."/>
        </authorList>
    </citation>
    <scope>NUCLEOTIDE SEQUENCE [LARGE SCALE GENOMIC DNA]</scope>
</reference>
<feature type="chain" id="PRO_5001461213" evidence="2">
    <location>
        <begin position="24"/>
        <end position="176"/>
    </location>
</feature>
<evidence type="ECO:0000313" key="4">
    <source>
        <dbReference type="EMBL" id="EXI65082.1"/>
    </source>
</evidence>
<evidence type="ECO:0000259" key="3">
    <source>
        <dbReference type="PROSITE" id="PS51123"/>
    </source>
</evidence>
<dbReference type="GO" id="GO:0016020">
    <property type="term" value="C:membrane"/>
    <property type="evidence" value="ECO:0007669"/>
    <property type="project" value="UniProtKB-UniRule"/>
</dbReference>
<evidence type="ECO:0000313" key="5">
    <source>
        <dbReference type="Proteomes" id="UP000020218"/>
    </source>
</evidence>
<dbReference type="InterPro" id="IPR036737">
    <property type="entry name" value="OmpA-like_sf"/>
</dbReference>
<organism evidence="4 5">
    <name type="scientific">Candidatus Accumulibacter adjunctus</name>
    <dbReference type="NCBI Taxonomy" id="1454001"/>
    <lineage>
        <taxon>Bacteria</taxon>
        <taxon>Pseudomonadati</taxon>
        <taxon>Pseudomonadota</taxon>
        <taxon>Betaproteobacteria</taxon>
        <taxon>Candidatus Accumulibacter</taxon>
    </lineage>
</organism>
<comment type="caution">
    <text evidence="4">The sequence shown here is derived from an EMBL/GenBank/DDBJ whole genome shotgun (WGS) entry which is preliminary data.</text>
</comment>
<feature type="domain" description="OmpA-like" evidence="3">
    <location>
        <begin position="57"/>
        <end position="176"/>
    </location>
</feature>
<name>A0A011NKG3_9PROT</name>
<dbReference type="Proteomes" id="UP000020218">
    <property type="component" value="Unassembled WGS sequence"/>
</dbReference>
<dbReference type="PROSITE" id="PS51123">
    <property type="entry name" value="OMPA_2"/>
    <property type="match status" value="1"/>
</dbReference>
<accession>A0A011NKG3</accession>
<gene>
    <name evidence="4" type="primary">yiaD_3</name>
    <name evidence="4" type="ORF">AW08_03444</name>
</gene>
<feature type="signal peptide" evidence="2">
    <location>
        <begin position="1"/>
        <end position="23"/>
    </location>
</feature>
<dbReference type="SUPFAM" id="SSF103088">
    <property type="entry name" value="OmpA-like"/>
    <property type="match status" value="1"/>
</dbReference>
<dbReference type="EMBL" id="JFAX01000028">
    <property type="protein sequence ID" value="EXI65082.1"/>
    <property type="molecule type" value="Genomic_DNA"/>
</dbReference>
<proteinExistence type="predicted"/>
<keyword evidence="4" id="KW-0449">Lipoprotein</keyword>
<keyword evidence="2" id="KW-0732">Signal</keyword>
<protein>
    <submittedName>
        <fullName evidence="4">Inner membrane lipoprotein YiaD</fullName>
    </submittedName>
</protein>